<evidence type="ECO:0000256" key="1">
    <source>
        <dbReference type="SAM" id="Coils"/>
    </source>
</evidence>
<gene>
    <name evidence="2" type="ORF">TPC1_30106</name>
</gene>
<proteinExistence type="predicted"/>
<keyword evidence="1" id="KW-0175">Coiled coil</keyword>
<evidence type="ECO:0000313" key="2">
    <source>
        <dbReference type="EMBL" id="JAP90399.1"/>
    </source>
</evidence>
<feature type="non-terminal residue" evidence="2">
    <location>
        <position position="1"/>
    </location>
</feature>
<dbReference type="AlphaFoldDB" id="A0A146K4I3"/>
<name>A0A146K4I3_9EUKA</name>
<dbReference type="EMBL" id="GDID01006207">
    <property type="protein sequence ID" value="JAP90399.1"/>
    <property type="molecule type" value="Transcribed_RNA"/>
</dbReference>
<sequence length="989" mass="115686">KKLLNEQIARLAPFCSPTQLKPIAGQLKCLKVYVSQLKAQFVQQNESVCQILENPLLFKSFQLSNRQIFAKIGEVRQISVTLQDLRQEMKFLSLQGQTQIQTAMEVVQTAQFKNQDQKNGLLNSQTQIQGLKAAVTQLRQIPEKLCQSFCQFIQFQTDQIEVYKDQTQKTEKLRLQHSESVKKQCETLKSELQNTINEKLECENINKQLQLAKDENQTQFENLIQKLQNEKLQLQNEAQTAKNETKSLEIEKFKQETAKLQIELSSTQQTLADQKNQFQTELNQIQTKLEHEQLKTQHLQHRVQQFQEERVQTDVLNSELLECKKLCELKCEESEILKLQILELQKAKSQIYALIEQQETLIGQLTLEKQSLQKQLAEGEQIQSQIQDLENELQRQTDQNQCIADQLETLKQSKEKKEKQLQMSMEQLKDEKDMLDSTALLTQLFQKETQTEAENGDFQTKETLENQIKTLEKQIQLKEENESQLKTQTLENELKNEKETVKTQIDHITRLQEEHQTQIDFMARDFAQKALSEELKTNQLLTELNQKIEEQKQQIYDLEDEKERFGSEKQFLTHKIKSLEKTVDDLRTQQTDLFQSEIVAKNSLHDKEIQIIAQQKQIDGLEQKITELQFQTLKQTNQEELQQKVKTLSQMNQDLLKQITNLNKQNQTCQEEIELLQANQTNQKMECKESKSKLEAVNQQNLQFMQQIHQLKDKVQAEKDKNTFTQTQVENLAVQIMDQQKRIKQIKNTLQTDLSEIPTFLNIIQLVNKLGVENNTQKTIIAQLNRQITSFQINQMDSEEQVHRPIKTLKSVDSFAINDHFIEKYQKQQISGNFPNLVQLNSLRISIFKLYKSNKILNQQTSDNIIQMFKSIKQLFSQKIEDISQKLNLQYTTDAMYATAVKNYLLANYDENIEKFLFKELKISIKFVKFELKSLLFTTIEQNTSTLLNMFLIGMLLMEKEIREVKAEEGAYVVFPDFGHGIQALQVKM</sequence>
<accession>A0A146K4I3</accession>
<feature type="coiled-coil region" evidence="1">
    <location>
        <begin position="178"/>
        <end position="309"/>
    </location>
</feature>
<reference evidence="2" key="1">
    <citation type="submission" date="2015-07" db="EMBL/GenBank/DDBJ databases">
        <title>Adaptation to a free-living lifestyle via gene acquisitions in the diplomonad Trepomonas sp. PC1.</title>
        <authorList>
            <person name="Xu F."/>
            <person name="Jerlstrom-Hultqvist J."/>
            <person name="Kolisko M."/>
            <person name="Simpson A.G.B."/>
            <person name="Roger A.J."/>
            <person name="Svard S.G."/>
            <person name="Andersson J.O."/>
        </authorList>
    </citation>
    <scope>NUCLEOTIDE SEQUENCE</scope>
    <source>
        <strain evidence="2">PC1</strain>
    </source>
</reference>
<feature type="coiled-coil region" evidence="1">
    <location>
        <begin position="355"/>
        <end position="749"/>
    </location>
</feature>
<protein>
    <submittedName>
        <fullName evidence="2">Uncharacterized protein</fullName>
    </submittedName>
</protein>
<organism evidence="2">
    <name type="scientific">Trepomonas sp. PC1</name>
    <dbReference type="NCBI Taxonomy" id="1076344"/>
    <lineage>
        <taxon>Eukaryota</taxon>
        <taxon>Metamonada</taxon>
        <taxon>Diplomonadida</taxon>
        <taxon>Hexamitidae</taxon>
        <taxon>Hexamitinae</taxon>
        <taxon>Trepomonas</taxon>
    </lineage>
</organism>